<evidence type="ECO:0000313" key="2">
    <source>
        <dbReference type="Proteomes" id="UP000250235"/>
    </source>
</evidence>
<accession>A0A2Z7A9J7</accession>
<proteinExistence type="predicted"/>
<dbReference type="Proteomes" id="UP000250235">
    <property type="component" value="Unassembled WGS sequence"/>
</dbReference>
<gene>
    <name evidence="1" type="ORF">F511_26340</name>
</gene>
<organism evidence="1 2">
    <name type="scientific">Dorcoceras hygrometricum</name>
    <dbReference type="NCBI Taxonomy" id="472368"/>
    <lineage>
        <taxon>Eukaryota</taxon>
        <taxon>Viridiplantae</taxon>
        <taxon>Streptophyta</taxon>
        <taxon>Embryophyta</taxon>
        <taxon>Tracheophyta</taxon>
        <taxon>Spermatophyta</taxon>
        <taxon>Magnoliopsida</taxon>
        <taxon>eudicotyledons</taxon>
        <taxon>Gunneridae</taxon>
        <taxon>Pentapetalae</taxon>
        <taxon>asterids</taxon>
        <taxon>lamiids</taxon>
        <taxon>Lamiales</taxon>
        <taxon>Gesneriaceae</taxon>
        <taxon>Didymocarpoideae</taxon>
        <taxon>Trichosporeae</taxon>
        <taxon>Loxocarpinae</taxon>
        <taxon>Dorcoceras</taxon>
    </lineage>
</organism>
<protein>
    <submittedName>
        <fullName evidence="1">Uncharacterized protein</fullName>
    </submittedName>
</protein>
<dbReference type="EMBL" id="KV017469">
    <property type="protein sequence ID" value="KZV18360.1"/>
    <property type="molecule type" value="Genomic_DNA"/>
</dbReference>
<dbReference type="AlphaFoldDB" id="A0A2Z7A9J7"/>
<keyword evidence="2" id="KW-1185">Reference proteome</keyword>
<evidence type="ECO:0000313" key="1">
    <source>
        <dbReference type="EMBL" id="KZV18360.1"/>
    </source>
</evidence>
<name>A0A2Z7A9J7_9LAMI</name>
<sequence length="92" mass="9713">MLLGIRIQPPARQRKNNIMKNREAINTMNTKQTTTFIGCFKRVTSLALVPGSNRCFKNPALLGRLRSEQFPAKWAAAAAAAAAATGGGGGAA</sequence>
<reference evidence="1 2" key="1">
    <citation type="journal article" date="2015" name="Proc. Natl. Acad. Sci. U.S.A.">
        <title>The resurrection genome of Boea hygrometrica: A blueprint for survival of dehydration.</title>
        <authorList>
            <person name="Xiao L."/>
            <person name="Yang G."/>
            <person name="Zhang L."/>
            <person name="Yang X."/>
            <person name="Zhao S."/>
            <person name="Ji Z."/>
            <person name="Zhou Q."/>
            <person name="Hu M."/>
            <person name="Wang Y."/>
            <person name="Chen M."/>
            <person name="Xu Y."/>
            <person name="Jin H."/>
            <person name="Xiao X."/>
            <person name="Hu G."/>
            <person name="Bao F."/>
            <person name="Hu Y."/>
            <person name="Wan P."/>
            <person name="Li L."/>
            <person name="Deng X."/>
            <person name="Kuang T."/>
            <person name="Xiang C."/>
            <person name="Zhu J.K."/>
            <person name="Oliver M.J."/>
            <person name="He Y."/>
        </authorList>
    </citation>
    <scope>NUCLEOTIDE SEQUENCE [LARGE SCALE GENOMIC DNA]</scope>
    <source>
        <strain evidence="2">cv. XS01</strain>
    </source>
</reference>